<comment type="similarity">
    <text evidence="1">Belongs to the BlaI transcriptional regulatory family.</text>
</comment>
<keyword evidence="4" id="KW-0804">Transcription</keyword>
<evidence type="ECO:0000256" key="3">
    <source>
        <dbReference type="ARBA" id="ARBA00023125"/>
    </source>
</evidence>
<dbReference type="Gene3D" id="1.10.10.10">
    <property type="entry name" value="Winged helix-like DNA-binding domain superfamily/Winged helix DNA-binding domain"/>
    <property type="match status" value="1"/>
</dbReference>
<dbReference type="Pfam" id="PF03965">
    <property type="entry name" value="Penicillinase_R"/>
    <property type="match status" value="1"/>
</dbReference>
<dbReference type="OrthoDB" id="1098508at2"/>
<protein>
    <submittedName>
        <fullName evidence="5">BlaI/MecI/CopY family transcriptional regulator</fullName>
    </submittedName>
</protein>
<proteinExistence type="inferred from homology"/>
<dbReference type="InterPro" id="IPR036390">
    <property type="entry name" value="WH_DNA-bd_sf"/>
</dbReference>
<dbReference type="EMBL" id="CP039393">
    <property type="protein sequence ID" value="QCD37092.1"/>
    <property type="molecule type" value="Genomic_DNA"/>
</dbReference>
<evidence type="ECO:0000313" key="5">
    <source>
        <dbReference type="EMBL" id="QCD37092.1"/>
    </source>
</evidence>
<gene>
    <name evidence="5" type="ORF">E7746_11060</name>
</gene>
<dbReference type="InterPro" id="IPR005650">
    <property type="entry name" value="BlaI_family"/>
</dbReference>
<dbReference type="PIRSF" id="PIRSF019455">
    <property type="entry name" value="CopR_AtkY"/>
    <property type="match status" value="1"/>
</dbReference>
<keyword evidence="3" id="KW-0238">DNA-binding</keyword>
<name>A0A4P7VRW5_9BACT</name>
<reference evidence="5 6" key="1">
    <citation type="submission" date="2019-02" db="EMBL/GenBank/DDBJ databases">
        <title>Isolation and identification of novel species under the genus Muribaculum.</title>
        <authorList>
            <person name="Miyake S."/>
            <person name="Ding Y."/>
            <person name="Low A."/>
            <person name="Soh M."/>
            <person name="Seedorf H."/>
        </authorList>
    </citation>
    <scope>NUCLEOTIDE SEQUENCE [LARGE SCALE GENOMIC DNA]</scope>
    <source>
        <strain evidence="5 6">TLL-A4</strain>
    </source>
</reference>
<accession>A0A4P7VRW5</accession>
<dbReference type="GO" id="GO:0003677">
    <property type="term" value="F:DNA binding"/>
    <property type="evidence" value="ECO:0007669"/>
    <property type="project" value="UniProtKB-KW"/>
</dbReference>
<dbReference type="SUPFAM" id="SSF46785">
    <property type="entry name" value="Winged helix' DNA-binding domain"/>
    <property type="match status" value="1"/>
</dbReference>
<dbReference type="Proteomes" id="UP000297031">
    <property type="component" value="Chromosome"/>
</dbReference>
<dbReference type="KEGG" id="mgod:E7746_11060"/>
<dbReference type="AlphaFoldDB" id="A0A4P7VRW5"/>
<keyword evidence="6" id="KW-1185">Reference proteome</keyword>
<evidence type="ECO:0000313" key="6">
    <source>
        <dbReference type="Proteomes" id="UP000297031"/>
    </source>
</evidence>
<dbReference type="InterPro" id="IPR036388">
    <property type="entry name" value="WH-like_DNA-bd_sf"/>
</dbReference>
<keyword evidence="2" id="KW-0805">Transcription regulation</keyword>
<dbReference type="GO" id="GO:0045892">
    <property type="term" value="P:negative regulation of DNA-templated transcription"/>
    <property type="evidence" value="ECO:0007669"/>
    <property type="project" value="InterPro"/>
</dbReference>
<evidence type="ECO:0000256" key="2">
    <source>
        <dbReference type="ARBA" id="ARBA00023015"/>
    </source>
</evidence>
<evidence type="ECO:0000256" key="4">
    <source>
        <dbReference type="ARBA" id="ARBA00023163"/>
    </source>
</evidence>
<sequence>MKELTRKEEEIMNFFWAHGPLYVKDILEFYDDPKPHFNTVSTIVRGLEEKGFVAHEAHGKTYRYYASVSQFDMGRRTLKSIVERFFKNSYLGVVSSLVKDEDITADELRRLIDEVERNEEKK</sequence>
<organism evidence="5 6">
    <name type="scientific">Muribaculum gordoncarteri</name>
    <dbReference type="NCBI Taxonomy" id="2530390"/>
    <lineage>
        <taxon>Bacteria</taxon>
        <taxon>Pseudomonadati</taxon>
        <taxon>Bacteroidota</taxon>
        <taxon>Bacteroidia</taxon>
        <taxon>Bacteroidales</taxon>
        <taxon>Muribaculaceae</taxon>
        <taxon>Muribaculum</taxon>
    </lineage>
</organism>
<evidence type="ECO:0000256" key="1">
    <source>
        <dbReference type="ARBA" id="ARBA00011046"/>
    </source>
</evidence>